<evidence type="ECO:0000313" key="2">
    <source>
        <dbReference type="Proteomes" id="UP000240258"/>
    </source>
</evidence>
<proteinExistence type="predicted"/>
<sequence>MNIEKQYYHYIAKIYDSLRSREEGKPLYLATKRGVIFEDIECLPYMSIPNGGGSSITPKDSQCSVSSIKFDIVNVDYTISQWLYERLNSGNSMTYGEMVDIYAMCGDKTLKLIYRGLIRSIDNDVFESKYTFEIADFQERLKASIFDRELSKYNGETIDDINKYRMPTKTINGIKQGFSIKEIDEGETDDDGNSILTRVIVFEGHPVTCIELIFQAVFSTPQLEVQVPYLTNQYENFVDLVSLNEIREVLNRPYYSNYYLEIREPIDDPYEWLIDNVYKPCAIFPYLSLDGKLGIKLHRQPTIGTEGITLDENNIISIDSKNITDENIVNNMIVKYEKDFKEDKERIKRYFTSISSFNKFRMLIPSSPDEYIIAGVNKLSATDKATFAATLSDSIFSRYGYPGVELELTVPLEVAVDYKVGDYLFIEHKTLIAWEGDTQGLPGIKEETGEIVDPYDGLAYFDVGHEWGAFLGENTLGKAIDGTWVITTTQREISHKIFNSQDENFESCVKNHTRIEAWLKKEGIA</sequence>
<name>A0ABN5JFP0_FUSMR</name>
<evidence type="ECO:0000313" key="1">
    <source>
        <dbReference type="EMBL" id="AVQ19398.1"/>
    </source>
</evidence>
<dbReference type="Proteomes" id="UP000240258">
    <property type="component" value="Chromosome"/>
</dbReference>
<dbReference type="RefSeq" id="WP_005885335.1">
    <property type="nucleotide sequence ID" value="NZ_CP028102.1"/>
</dbReference>
<gene>
    <name evidence="1" type="ORF">C4N19_09960</name>
</gene>
<accession>A0ABN5JFP0</accession>
<dbReference type="EMBL" id="CP028102">
    <property type="protein sequence ID" value="AVQ19398.1"/>
    <property type="molecule type" value="Genomic_DNA"/>
</dbReference>
<keyword evidence="2" id="KW-1185">Reference proteome</keyword>
<dbReference type="GeneID" id="62763856"/>
<reference evidence="2" key="1">
    <citation type="journal article" date="2018" name="MSphere">
        <title>Fusobacterium Genomics Using MinION and Illumina Sequencing Enables Genome Completion and Correction.</title>
        <authorList>
            <person name="Todd S.M."/>
            <person name="Settlage R.E."/>
            <person name="Lahmers K.K."/>
            <person name="Slade D.J."/>
        </authorList>
    </citation>
    <scope>NUCLEOTIDE SEQUENCE [LARGE SCALE GENOMIC DNA]</scope>
    <source>
        <strain evidence="2">ATCC 9817</strain>
    </source>
</reference>
<organism evidence="1 2">
    <name type="scientific">Fusobacterium mortiferum ATCC 9817</name>
    <dbReference type="NCBI Taxonomy" id="469616"/>
    <lineage>
        <taxon>Bacteria</taxon>
        <taxon>Fusobacteriati</taxon>
        <taxon>Fusobacteriota</taxon>
        <taxon>Fusobacteriia</taxon>
        <taxon>Fusobacteriales</taxon>
        <taxon>Fusobacteriaceae</taxon>
        <taxon>Fusobacterium</taxon>
    </lineage>
</organism>
<protein>
    <submittedName>
        <fullName evidence="1">Uncharacterized protein</fullName>
    </submittedName>
</protein>